<evidence type="ECO:0000313" key="2">
    <source>
        <dbReference type="EMBL" id="PKU76609.1"/>
    </source>
</evidence>
<gene>
    <name evidence="2" type="ORF">MA16_Dca001214</name>
</gene>
<keyword evidence="1" id="KW-1133">Transmembrane helix</keyword>
<evidence type="ECO:0000256" key="1">
    <source>
        <dbReference type="SAM" id="Phobius"/>
    </source>
</evidence>
<keyword evidence="1" id="KW-0472">Membrane</keyword>
<evidence type="ECO:0000313" key="3">
    <source>
        <dbReference type="Proteomes" id="UP000233837"/>
    </source>
</evidence>
<keyword evidence="1" id="KW-0812">Transmembrane</keyword>
<feature type="transmembrane region" description="Helical" evidence="1">
    <location>
        <begin position="6"/>
        <end position="30"/>
    </location>
</feature>
<accession>A0A2I0WLS5</accession>
<name>A0A2I0WLS5_9ASPA</name>
<organism evidence="2 3">
    <name type="scientific">Dendrobium catenatum</name>
    <dbReference type="NCBI Taxonomy" id="906689"/>
    <lineage>
        <taxon>Eukaryota</taxon>
        <taxon>Viridiplantae</taxon>
        <taxon>Streptophyta</taxon>
        <taxon>Embryophyta</taxon>
        <taxon>Tracheophyta</taxon>
        <taxon>Spermatophyta</taxon>
        <taxon>Magnoliopsida</taxon>
        <taxon>Liliopsida</taxon>
        <taxon>Asparagales</taxon>
        <taxon>Orchidaceae</taxon>
        <taxon>Epidendroideae</taxon>
        <taxon>Malaxideae</taxon>
        <taxon>Dendrobiinae</taxon>
        <taxon>Dendrobium</taxon>
    </lineage>
</organism>
<proteinExistence type="predicted"/>
<dbReference type="Proteomes" id="UP000233837">
    <property type="component" value="Unassembled WGS sequence"/>
</dbReference>
<sequence>MIGDIISRLTLFIVPLWIVVFVGLVVGWAWRQRWAIELVGGEKGCSNDDHQMKPRANSYDCKLQLALPSLDSLRAQIPSYVTFLMLEQICEKGE</sequence>
<keyword evidence="3" id="KW-1185">Reference proteome</keyword>
<dbReference type="AlphaFoldDB" id="A0A2I0WLS5"/>
<dbReference type="EMBL" id="KZ502537">
    <property type="protein sequence ID" value="PKU76609.1"/>
    <property type="molecule type" value="Genomic_DNA"/>
</dbReference>
<reference evidence="2 3" key="1">
    <citation type="journal article" date="2016" name="Sci. Rep.">
        <title>The Dendrobium catenatum Lindl. genome sequence provides insights into polysaccharide synthase, floral development and adaptive evolution.</title>
        <authorList>
            <person name="Zhang G.Q."/>
            <person name="Xu Q."/>
            <person name="Bian C."/>
            <person name="Tsai W.C."/>
            <person name="Yeh C.M."/>
            <person name="Liu K.W."/>
            <person name="Yoshida K."/>
            <person name="Zhang L.S."/>
            <person name="Chang S.B."/>
            <person name="Chen F."/>
            <person name="Shi Y."/>
            <person name="Su Y.Y."/>
            <person name="Zhang Y.Q."/>
            <person name="Chen L.J."/>
            <person name="Yin Y."/>
            <person name="Lin M."/>
            <person name="Huang H."/>
            <person name="Deng H."/>
            <person name="Wang Z.W."/>
            <person name="Zhu S.L."/>
            <person name="Zhao X."/>
            <person name="Deng C."/>
            <person name="Niu S.C."/>
            <person name="Huang J."/>
            <person name="Wang M."/>
            <person name="Liu G.H."/>
            <person name="Yang H.J."/>
            <person name="Xiao X.J."/>
            <person name="Hsiao Y.Y."/>
            <person name="Wu W.L."/>
            <person name="Chen Y.Y."/>
            <person name="Mitsuda N."/>
            <person name="Ohme-Takagi M."/>
            <person name="Luo Y.B."/>
            <person name="Van de Peer Y."/>
            <person name="Liu Z.J."/>
        </authorList>
    </citation>
    <scope>NUCLEOTIDE SEQUENCE [LARGE SCALE GENOMIC DNA]</scope>
    <source>
        <tissue evidence="2">The whole plant</tissue>
    </source>
</reference>
<protein>
    <submittedName>
        <fullName evidence="2">Uncharacterized protein</fullName>
    </submittedName>
</protein>
<reference evidence="2 3" key="2">
    <citation type="journal article" date="2017" name="Nature">
        <title>The Apostasia genome and the evolution of orchids.</title>
        <authorList>
            <person name="Zhang G.Q."/>
            <person name="Liu K.W."/>
            <person name="Li Z."/>
            <person name="Lohaus R."/>
            <person name="Hsiao Y.Y."/>
            <person name="Niu S.C."/>
            <person name="Wang J.Y."/>
            <person name="Lin Y.C."/>
            <person name="Xu Q."/>
            <person name="Chen L.J."/>
            <person name="Yoshida K."/>
            <person name="Fujiwara S."/>
            <person name="Wang Z.W."/>
            <person name="Zhang Y.Q."/>
            <person name="Mitsuda N."/>
            <person name="Wang M."/>
            <person name="Liu G.H."/>
            <person name="Pecoraro L."/>
            <person name="Huang H.X."/>
            <person name="Xiao X.J."/>
            <person name="Lin M."/>
            <person name="Wu X.Y."/>
            <person name="Wu W.L."/>
            <person name="Chen Y.Y."/>
            <person name="Chang S.B."/>
            <person name="Sakamoto S."/>
            <person name="Ohme-Takagi M."/>
            <person name="Yagi M."/>
            <person name="Zeng S.J."/>
            <person name="Shen C.Y."/>
            <person name="Yeh C.M."/>
            <person name="Luo Y.B."/>
            <person name="Tsai W.C."/>
            <person name="Van de Peer Y."/>
            <person name="Liu Z.J."/>
        </authorList>
    </citation>
    <scope>NUCLEOTIDE SEQUENCE [LARGE SCALE GENOMIC DNA]</scope>
    <source>
        <tissue evidence="2">The whole plant</tissue>
    </source>
</reference>